<dbReference type="AlphaFoldDB" id="U5MS19"/>
<evidence type="ECO:0000313" key="1">
    <source>
        <dbReference type="EMBL" id="AGX42426.1"/>
    </source>
</evidence>
<gene>
    <name evidence="1" type="ORF">CLSA_c14250</name>
</gene>
<dbReference type="KEGG" id="csb:CLSA_c14250"/>
<dbReference type="GeneID" id="55473932"/>
<sequence>MKEIKKEELEKINGGGINATNIYNTLKYGVGRRVIVNDLTRYYIEKAKHIEDPNWNRSC</sequence>
<organism evidence="1 2">
    <name type="scientific">Clostridium saccharobutylicum DSM 13864</name>
    <dbReference type="NCBI Taxonomy" id="1345695"/>
    <lineage>
        <taxon>Bacteria</taxon>
        <taxon>Bacillati</taxon>
        <taxon>Bacillota</taxon>
        <taxon>Clostridia</taxon>
        <taxon>Eubacteriales</taxon>
        <taxon>Clostridiaceae</taxon>
        <taxon>Clostridium</taxon>
    </lineage>
</organism>
<evidence type="ECO:0000313" key="2">
    <source>
        <dbReference type="Proteomes" id="UP000017118"/>
    </source>
</evidence>
<proteinExistence type="predicted"/>
<dbReference type="RefSeq" id="WP_022744706.1">
    <property type="nucleotide sequence ID" value="NC_022571.1"/>
</dbReference>
<dbReference type="HOGENOM" id="CLU_2952266_0_0_9"/>
<reference evidence="1 2" key="1">
    <citation type="journal article" date="2013" name="Genome Announc.">
        <title>Complete Genome Sequence of the Solvent Producer Clostridium saccharobutylicum NCP262 (DSM 13864).</title>
        <authorList>
            <person name="Poehlein A."/>
            <person name="Hartwich K."/>
            <person name="Krabben P."/>
            <person name="Ehrenreich A."/>
            <person name="Liebl W."/>
            <person name="Durre P."/>
            <person name="Gottschalk G."/>
            <person name="Daniel R."/>
        </authorList>
    </citation>
    <scope>NUCLEOTIDE SEQUENCE [LARGE SCALE GENOMIC DNA]</scope>
    <source>
        <strain evidence="1">DSM 13864</strain>
    </source>
</reference>
<protein>
    <submittedName>
        <fullName evidence="1">Uncharacterized protein</fullName>
    </submittedName>
</protein>
<accession>U5MS19</accession>
<dbReference type="PATRIC" id="fig|1345695.10.peg.4155"/>
<keyword evidence="2" id="KW-1185">Reference proteome</keyword>
<name>U5MS19_CLOSA</name>
<dbReference type="Proteomes" id="UP000017118">
    <property type="component" value="Chromosome"/>
</dbReference>
<dbReference type="EMBL" id="CP006721">
    <property type="protein sequence ID" value="AGX42426.1"/>
    <property type="molecule type" value="Genomic_DNA"/>
</dbReference>